<organism evidence="2 3">
    <name type="scientific">Pseudomonas wadenswilerensis</name>
    <dbReference type="NCBI Taxonomy" id="1785161"/>
    <lineage>
        <taxon>Bacteria</taxon>
        <taxon>Pseudomonadati</taxon>
        <taxon>Pseudomonadota</taxon>
        <taxon>Gammaproteobacteria</taxon>
        <taxon>Pseudomonadales</taxon>
        <taxon>Pseudomonadaceae</taxon>
        <taxon>Pseudomonas</taxon>
    </lineage>
</organism>
<proteinExistence type="predicted"/>
<accession>A0A380SV36</accession>
<gene>
    <name evidence="2" type="ORF">CCOS864_00523</name>
</gene>
<evidence type="ECO:0000256" key="1">
    <source>
        <dbReference type="SAM" id="MobiDB-lite"/>
    </source>
</evidence>
<feature type="compositionally biased region" description="Low complexity" evidence="1">
    <location>
        <begin position="52"/>
        <end position="69"/>
    </location>
</feature>
<reference evidence="3" key="1">
    <citation type="submission" date="2018-07" db="EMBL/GenBank/DDBJ databases">
        <authorList>
            <person name="Blom J."/>
        </authorList>
    </citation>
    <scope>NUCLEOTIDE SEQUENCE [LARGE SCALE GENOMIC DNA]</scope>
    <source>
        <strain evidence="3">CCOS 864</strain>
    </source>
</reference>
<name>A0A380SV36_9PSED</name>
<dbReference type="Proteomes" id="UP000255177">
    <property type="component" value="Unassembled WGS sequence"/>
</dbReference>
<dbReference type="EMBL" id="UIDD01000001">
    <property type="protein sequence ID" value="SUQ61116.1"/>
    <property type="molecule type" value="Genomic_DNA"/>
</dbReference>
<sequence length="133" mass="14512">MMSDDKSKTSQTKTSNIGSALPGPELATTSYLNNELHIRSQRTMPTREYGHPPSLLTPDAPALPPLAGAMGTPESEISISDWQKSLAPHQVRWFNPDDSHPSGVTRAQIETGTDAQRASAWAKLDEWFARAAQ</sequence>
<protein>
    <submittedName>
        <fullName evidence="2">Uncharacterized protein</fullName>
    </submittedName>
</protein>
<feature type="compositionally biased region" description="Polar residues" evidence="1">
    <location>
        <begin position="9"/>
        <end position="18"/>
    </location>
</feature>
<dbReference type="AlphaFoldDB" id="A0A380SV36"/>
<evidence type="ECO:0000313" key="2">
    <source>
        <dbReference type="EMBL" id="SUQ61116.1"/>
    </source>
</evidence>
<evidence type="ECO:0000313" key="3">
    <source>
        <dbReference type="Proteomes" id="UP000255177"/>
    </source>
</evidence>
<keyword evidence="3" id="KW-1185">Reference proteome</keyword>
<feature type="region of interest" description="Disordered" evidence="1">
    <location>
        <begin position="1"/>
        <end position="74"/>
    </location>
</feature>